<dbReference type="OrthoDB" id="9763643at2"/>
<dbReference type="SUPFAM" id="SSF53187">
    <property type="entry name" value="Zn-dependent exopeptidases"/>
    <property type="match status" value="1"/>
</dbReference>
<proteinExistence type="predicted"/>
<protein>
    <submittedName>
        <fullName evidence="3">N-acetylmuramoyl-L-alanine amidase</fullName>
    </submittedName>
</protein>
<gene>
    <name evidence="3" type="ORF">FG382_08500</name>
</gene>
<evidence type="ECO:0000313" key="4">
    <source>
        <dbReference type="Proteomes" id="UP000317316"/>
    </source>
</evidence>
<name>A0A544TAS2_9BACI</name>
<feature type="domain" description="MurNAc-LAA" evidence="2">
    <location>
        <begin position="63"/>
        <end position="171"/>
    </location>
</feature>
<keyword evidence="1" id="KW-0378">Hydrolase</keyword>
<dbReference type="InterPro" id="IPR002508">
    <property type="entry name" value="MurNAc-LAA_cat"/>
</dbReference>
<evidence type="ECO:0000313" key="3">
    <source>
        <dbReference type="EMBL" id="TQR14486.1"/>
    </source>
</evidence>
<dbReference type="GO" id="GO:0009253">
    <property type="term" value="P:peptidoglycan catabolic process"/>
    <property type="evidence" value="ECO:0007669"/>
    <property type="project" value="InterPro"/>
</dbReference>
<dbReference type="CDD" id="cd02696">
    <property type="entry name" value="MurNAc-LAA"/>
    <property type="match status" value="1"/>
</dbReference>
<sequence>MVKVFIDAGHGGSDPGAVGNGLKEKDITLKLAKCVEALLKEYHDVQTKMSRTGDTYPSLSDRTREANKWGADFLLSIHINAGGGNGYEDYVYPGSTKSIYYQNIIHAEIIKKIGKMVNRGKKQANYHVLRKSNMPSILTECGFIDNSSDAALLKQNAFIEGLAQGHVNGLVKAFGLKKKEGTEVAEQKLSDAQEKIRQEAMELGITDGNDPFRQVNQYYVWNALLPFARELAELKKKIK</sequence>
<dbReference type="AlphaFoldDB" id="A0A544TAS2"/>
<dbReference type="RefSeq" id="WP_142538469.1">
    <property type="nucleotide sequence ID" value="NZ_BMIE01000003.1"/>
</dbReference>
<dbReference type="GO" id="GO:0030288">
    <property type="term" value="C:outer membrane-bounded periplasmic space"/>
    <property type="evidence" value="ECO:0007669"/>
    <property type="project" value="TreeGrafter"/>
</dbReference>
<reference evidence="3 4" key="1">
    <citation type="submission" date="2019-05" db="EMBL/GenBank/DDBJ databases">
        <title>Psychrobacillus vulpis sp. nov., a new species isolated from feces of a red fox that inhabits in The Tablas de Daimiel Natural Park, Albacete, Spain.</title>
        <authorList>
            <person name="Rodriguez M."/>
            <person name="Reina J.C."/>
            <person name="Bejar V."/>
            <person name="Llamas I."/>
        </authorList>
    </citation>
    <scope>NUCLEOTIDE SEQUENCE [LARGE SCALE GENOMIC DNA]</scope>
    <source>
        <strain evidence="3 4">NEAU-3TGS17</strain>
    </source>
</reference>
<accession>A0A544TAS2</accession>
<dbReference type="PANTHER" id="PTHR30404">
    <property type="entry name" value="N-ACETYLMURAMOYL-L-ALANINE AMIDASE"/>
    <property type="match status" value="1"/>
</dbReference>
<dbReference type="EMBL" id="VDGH01000004">
    <property type="protein sequence ID" value="TQR14486.1"/>
    <property type="molecule type" value="Genomic_DNA"/>
</dbReference>
<dbReference type="SMART" id="SM00646">
    <property type="entry name" value="Ami_3"/>
    <property type="match status" value="1"/>
</dbReference>
<evidence type="ECO:0000256" key="1">
    <source>
        <dbReference type="ARBA" id="ARBA00022801"/>
    </source>
</evidence>
<comment type="caution">
    <text evidence="3">The sequence shown here is derived from an EMBL/GenBank/DDBJ whole genome shotgun (WGS) entry which is preliminary data.</text>
</comment>
<dbReference type="Proteomes" id="UP000317316">
    <property type="component" value="Unassembled WGS sequence"/>
</dbReference>
<dbReference type="PANTHER" id="PTHR30404:SF0">
    <property type="entry name" value="N-ACETYLMURAMOYL-L-ALANINE AMIDASE AMIC"/>
    <property type="match status" value="1"/>
</dbReference>
<evidence type="ECO:0000259" key="2">
    <source>
        <dbReference type="SMART" id="SM00646"/>
    </source>
</evidence>
<dbReference type="GO" id="GO:0008745">
    <property type="term" value="F:N-acetylmuramoyl-L-alanine amidase activity"/>
    <property type="evidence" value="ECO:0007669"/>
    <property type="project" value="InterPro"/>
</dbReference>
<dbReference type="Pfam" id="PF01520">
    <property type="entry name" value="Amidase_3"/>
    <property type="match status" value="1"/>
</dbReference>
<keyword evidence="4" id="KW-1185">Reference proteome</keyword>
<dbReference type="Gene3D" id="3.40.630.40">
    <property type="entry name" value="Zn-dependent exopeptidases"/>
    <property type="match status" value="1"/>
</dbReference>
<organism evidence="3 4">
    <name type="scientific">Psychrobacillus lasiicapitis</name>
    <dbReference type="NCBI Taxonomy" id="1636719"/>
    <lineage>
        <taxon>Bacteria</taxon>
        <taxon>Bacillati</taxon>
        <taxon>Bacillota</taxon>
        <taxon>Bacilli</taxon>
        <taxon>Bacillales</taxon>
        <taxon>Bacillaceae</taxon>
        <taxon>Psychrobacillus</taxon>
    </lineage>
</organism>
<dbReference type="InterPro" id="IPR050695">
    <property type="entry name" value="N-acetylmuramoyl_amidase_3"/>
</dbReference>